<dbReference type="AlphaFoldDB" id="A0AAV9PLI5"/>
<dbReference type="InterPro" id="IPR053178">
    <property type="entry name" value="Osmoadaptation_assoc"/>
</dbReference>
<feature type="domain" description="Zn(2)-C6 fungal-type" evidence="3">
    <location>
        <begin position="9"/>
        <end position="37"/>
    </location>
</feature>
<gene>
    <name evidence="4" type="ORF">LTR77_001595</name>
</gene>
<evidence type="ECO:0000259" key="3">
    <source>
        <dbReference type="PROSITE" id="PS50048"/>
    </source>
</evidence>
<feature type="region of interest" description="Disordered" evidence="2">
    <location>
        <begin position="67"/>
        <end position="93"/>
    </location>
</feature>
<dbReference type="GO" id="GO:0000981">
    <property type="term" value="F:DNA-binding transcription factor activity, RNA polymerase II-specific"/>
    <property type="evidence" value="ECO:0007669"/>
    <property type="project" value="InterPro"/>
</dbReference>
<name>A0AAV9PLI5_9PEZI</name>
<dbReference type="PROSITE" id="PS50048">
    <property type="entry name" value="ZN2_CY6_FUNGAL_2"/>
    <property type="match status" value="1"/>
</dbReference>
<dbReference type="Pfam" id="PF00172">
    <property type="entry name" value="Zn_clus"/>
    <property type="match status" value="1"/>
</dbReference>
<organism evidence="4 5">
    <name type="scientific">Saxophila tyrrhenica</name>
    <dbReference type="NCBI Taxonomy" id="1690608"/>
    <lineage>
        <taxon>Eukaryota</taxon>
        <taxon>Fungi</taxon>
        <taxon>Dikarya</taxon>
        <taxon>Ascomycota</taxon>
        <taxon>Pezizomycotina</taxon>
        <taxon>Dothideomycetes</taxon>
        <taxon>Dothideomycetidae</taxon>
        <taxon>Mycosphaerellales</taxon>
        <taxon>Extremaceae</taxon>
        <taxon>Saxophila</taxon>
    </lineage>
</organism>
<accession>A0AAV9PLI5</accession>
<dbReference type="PROSITE" id="PS00463">
    <property type="entry name" value="ZN2_CY6_FUNGAL_1"/>
    <property type="match status" value="1"/>
</dbReference>
<keyword evidence="1" id="KW-0539">Nucleus</keyword>
<proteinExistence type="predicted"/>
<dbReference type="SMART" id="SM00066">
    <property type="entry name" value="GAL4"/>
    <property type="match status" value="1"/>
</dbReference>
<reference evidence="4 5" key="1">
    <citation type="submission" date="2023-08" db="EMBL/GenBank/DDBJ databases">
        <title>Black Yeasts Isolated from many extreme environments.</title>
        <authorList>
            <person name="Coleine C."/>
            <person name="Stajich J.E."/>
            <person name="Selbmann L."/>
        </authorList>
    </citation>
    <scope>NUCLEOTIDE SEQUENCE [LARGE SCALE GENOMIC DNA]</scope>
    <source>
        <strain evidence="4 5">CCFEE 5935</strain>
    </source>
</reference>
<feature type="compositionally biased region" description="Low complexity" evidence="2">
    <location>
        <begin position="78"/>
        <end position="93"/>
    </location>
</feature>
<dbReference type="GO" id="GO:0008270">
    <property type="term" value="F:zinc ion binding"/>
    <property type="evidence" value="ECO:0007669"/>
    <property type="project" value="InterPro"/>
</dbReference>
<dbReference type="InterPro" id="IPR036864">
    <property type="entry name" value="Zn2-C6_fun-type_DNA-bd_sf"/>
</dbReference>
<dbReference type="PANTHER" id="PTHR38111">
    <property type="entry name" value="ZN(2)-C6 FUNGAL-TYPE DOMAIN-CONTAINING PROTEIN-RELATED"/>
    <property type="match status" value="1"/>
</dbReference>
<dbReference type="CDD" id="cd00067">
    <property type="entry name" value="GAL4"/>
    <property type="match status" value="1"/>
</dbReference>
<evidence type="ECO:0000256" key="2">
    <source>
        <dbReference type="SAM" id="MobiDB-lite"/>
    </source>
</evidence>
<evidence type="ECO:0000313" key="4">
    <source>
        <dbReference type="EMBL" id="KAK5174515.1"/>
    </source>
</evidence>
<dbReference type="InterPro" id="IPR001138">
    <property type="entry name" value="Zn2Cys6_DnaBD"/>
</dbReference>
<dbReference type="PANTHER" id="PTHR38111:SF2">
    <property type="entry name" value="FINGER DOMAIN PROTEIN, PUTATIVE (AFU_ORTHOLOGUE AFUA_1G01560)-RELATED"/>
    <property type="match status" value="1"/>
</dbReference>
<evidence type="ECO:0000313" key="5">
    <source>
        <dbReference type="Proteomes" id="UP001337655"/>
    </source>
</evidence>
<dbReference type="RefSeq" id="XP_064663184.1">
    <property type="nucleotide sequence ID" value="XM_064798857.1"/>
</dbReference>
<dbReference type="EMBL" id="JAVRRT010000002">
    <property type="protein sequence ID" value="KAK5174515.1"/>
    <property type="molecule type" value="Genomic_DNA"/>
</dbReference>
<sequence length="492" mass="54577">MVGVPRSLGCFTCRKRKVACDQSRPTCKNCQKRGVECGGYAKYSTVLQWTPNGLKKRQRFEEVVGRKQPSQDAALVKSRSSSPSSTAPAPSDSDIGLLLPAQAGIGSLVLQQLQTKCYETYLPPRGEVMVDVKETWMYTMNTLTDQGNALSASFAALSLARMGVVTGKSDLVAQGRGQYAIALTGLKRALYDPDLAFQDRTLAAMRTLSIYEILSPTYSSVPHGKVHEHGMAEWCRAAGPRSIKTDFAMQLFKDVRWTIMNHCIETHKASILGSEEWLTLPWERFEKDSLQKLYDFGFDISTLLQLVDSSLASYDSELLATLPMTCFSLLEGLDLWRDKAWPSQHDSPFELSEDIYADTEKSLHNLSGMWEATNMIYYWWFKILLNEALSSLQTASSRESSIFSDGSSPENSQSTVNQYADLALTSNILTLAADIVRASPYLLADNTGWVGPQRLAYPLKAAMKHLARARSPLVLEAQASLKALFGRLKPSC</sequence>
<dbReference type="Gene3D" id="4.10.240.10">
    <property type="entry name" value="Zn(2)-C6 fungal-type DNA-binding domain"/>
    <property type="match status" value="1"/>
</dbReference>
<dbReference type="Proteomes" id="UP001337655">
    <property type="component" value="Unassembled WGS sequence"/>
</dbReference>
<comment type="caution">
    <text evidence="4">The sequence shown here is derived from an EMBL/GenBank/DDBJ whole genome shotgun (WGS) entry which is preliminary data.</text>
</comment>
<dbReference type="GeneID" id="89922943"/>
<keyword evidence="5" id="KW-1185">Reference proteome</keyword>
<protein>
    <recommendedName>
        <fullName evidence="3">Zn(2)-C6 fungal-type domain-containing protein</fullName>
    </recommendedName>
</protein>
<dbReference type="SUPFAM" id="SSF57701">
    <property type="entry name" value="Zn2/Cys6 DNA-binding domain"/>
    <property type="match status" value="1"/>
</dbReference>
<evidence type="ECO:0000256" key="1">
    <source>
        <dbReference type="ARBA" id="ARBA00023242"/>
    </source>
</evidence>